<keyword evidence="1" id="KW-0472">Membrane</keyword>
<feature type="transmembrane region" description="Helical" evidence="1">
    <location>
        <begin position="21"/>
        <end position="47"/>
    </location>
</feature>
<keyword evidence="1" id="KW-0812">Transmembrane</keyword>
<gene>
    <name evidence="2" type="ORF">SAMN05421546_1337</name>
</gene>
<feature type="transmembrane region" description="Helical" evidence="1">
    <location>
        <begin position="83"/>
        <end position="101"/>
    </location>
</feature>
<accession>A0A1N6TCR8</accession>
<dbReference type="AlphaFoldDB" id="A0A1N6TCR8"/>
<dbReference type="Proteomes" id="UP000241788">
    <property type="component" value="Unassembled WGS sequence"/>
</dbReference>
<dbReference type="Pfam" id="PF03203">
    <property type="entry name" value="MerC"/>
    <property type="match status" value="1"/>
</dbReference>
<feature type="transmembrane region" description="Helical" evidence="1">
    <location>
        <begin position="113"/>
        <end position="132"/>
    </location>
</feature>
<protein>
    <submittedName>
        <fullName evidence="2">MerC mercury resistance protein</fullName>
    </submittedName>
</protein>
<name>A0A1N6TCR8_9GAMM</name>
<reference evidence="3" key="1">
    <citation type="submission" date="2017-01" db="EMBL/GenBank/DDBJ databases">
        <authorList>
            <person name="Varghese N."/>
            <person name="Submissions S."/>
        </authorList>
    </citation>
    <scope>NUCLEOTIDE SEQUENCE [LARGE SCALE GENOMIC DNA]</scope>
    <source>
        <strain evidence="3">UM1</strain>
    </source>
</reference>
<evidence type="ECO:0000256" key="1">
    <source>
        <dbReference type="SAM" id="Phobius"/>
    </source>
</evidence>
<evidence type="ECO:0000313" key="3">
    <source>
        <dbReference type="Proteomes" id="UP000241788"/>
    </source>
</evidence>
<dbReference type="GO" id="GO:0015097">
    <property type="term" value="F:mercury ion transmembrane transporter activity"/>
    <property type="evidence" value="ECO:0007669"/>
    <property type="project" value="InterPro"/>
</dbReference>
<dbReference type="STRING" id="1604334.SAMN05421546_1337"/>
<keyword evidence="3" id="KW-1185">Reference proteome</keyword>
<proteinExistence type="predicted"/>
<organism evidence="2 3">
    <name type="scientific">Solilutibacter tolerans</name>
    <dbReference type="NCBI Taxonomy" id="1604334"/>
    <lineage>
        <taxon>Bacteria</taxon>
        <taxon>Pseudomonadati</taxon>
        <taxon>Pseudomonadota</taxon>
        <taxon>Gammaproteobacteria</taxon>
        <taxon>Lysobacterales</taxon>
        <taxon>Lysobacteraceae</taxon>
        <taxon>Solilutibacter</taxon>
    </lineage>
</organism>
<dbReference type="EMBL" id="FTLW01000003">
    <property type="protein sequence ID" value="SIQ51178.1"/>
    <property type="molecule type" value="Genomic_DNA"/>
</dbReference>
<dbReference type="InterPro" id="IPR004891">
    <property type="entry name" value="Mercury-R_MerC"/>
</dbReference>
<evidence type="ECO:0000313" key="2">
    <source>
        <dbReference type="EMBL" id="SIQ51178.1"/>
    </source>
</evidence>
<dbReference type="GO" id="GO:0016020">
    <property type="term" value="C:membrane"/>
    <property type="evidence" value="ECO:0007669"/>
    <property type="project" value="InterPro"/>
</dbReference>
<keyword evidence="1" id="KW-1133">Transmembrane helix</keyword>
<sequence length="146" mass="15829">MRQPPDDDMSRPISRLQQADRMGFAASMLCAIHCAAMPLLLAILPTFGLGIGGWVDIDQAVVVFATLLAGMTLTIGWRRHRGYRAWGLLLPALSLLWFATFGPIHSHDGGWEAWLHAGMMIAGGLLLAAAHLTNMRLTHLSATESA</sequence>
<feature type="transmembrane region" description="Helical" evidence="1">
    <location>
        <begin position="59"/>
        <end position="76"/>
    </location>
</feature>